<dbReference type="AlphaFoldDB" id="A0A7Y2LAS8"/>
<keyword evidence="1" id="KW-0472">Membrane</keyword>
<evidence type="ECO:0008006" key="4">
    <source>
        <dbReference type="Google" id="ProtNLM"/>
    </source>
</evidence>
<dbReference type="PANTHER" id="PTHR35007:SF2">
    <property type="entry name" value="PILUS ASSEMBLE PROTEIN"/>
    <property type="match status" value="1"/>
</dbReference>
<evidence type="ECO:0000313" key="2">
    <source>
        <dbReference type="EMBL" id="NNG67561.1"/>
    </source>
</evidence>
<feature type="transmembrane region" description="Helical" evidence="1">
    <location>
        <begin position="89"/>
        <end position="109"/>
    </location>
</feature>
<sequence length="290" mass="33887">MYFMLFLSLFATAFVLTEYMEPPKTLKKKLAALEKMNSKKADYNKIFAERFLRPSIQYLQKYSRLDVFKFETIERKLRKLNKKESVEEFLSKGILAGILFFAMGLLIQVTLHLSIVTYLFYFLGVGMIFAPVLDLDTKIKEKNQKIIDELPRFVKTVLFQYRYKVPLVHIIRSYIDVAGDELKAELVKLYADLEVLPEEKALRNFANRLEIIEVQNFVNTLINAYSGGYDVEQLFLIQDREIRTLNRDNIRKKLKNLPNKLTAYLALPLIAILMLMGIPALLFVFVNLKF</sequence>
<evidence type="ECO:0000256" key="1">
    <source>
        <dbReference type="SAM" id="Phobius"/>
    </source>
</evidence>
<keyword evidence="1" id="KW-1133">Transmembrane helix</keyword>
<comment type="caution">
    <text evidence="2">The sequence shown here is derived from an EMBL/GenBank/DDBJ whole genome shotgun (WGS) entry which is preliminary data.</text>
</comment>
<feature type="transmembrane region" description="Helical" evidence="1">
    <location>
        <begin position="115"/>
        <end position="135"/>
    </location>
</feature>
<dbReference type="Proteomes" id="UP000529861">
    <property type="component" value="Unassembled WGS sequence"/>
</dbReference>
<proteinExistence type="predicted"/>
<dbReference type="RefSeq" id="WP_170271351.1">
    <property type="nucleotide sequence ID" value="NZ_JABEQB010000031.1"/>
</dbReference>
<organism evidence="2 3">
    <name type="scientific">Caldanaerobacter subterraneus</name>
    <dbReference type="NCBI Taxonomy" id="911092"/>
    <lineage>
        <taxon>Bacteria</taxon>
        <taxon>Bacillati</taxon>
        <taxon>Bacillota</taxon>
        <taxon>Clostridia</taxon>
        <taxon>Thermoanaerobacterales</taxon>
        <taxon>Thermoanaerobacteraceae</taxon>
        <taxon>Caldanaerobacter</taxon>
    </lineage>
</organism>
<keyword evidence="1" id="KW-0812">Transmembrane</keyword>
<feature type="transmembrane region" description="Helical" evidence="1">
    <location>
        <begin position="261"/>
        <end position="286"/>
    </location>
</feature>
<gene>
    <name evidence="2" type="ORF">HKI81_10105</name>
</gene>
<reference evidence="2 3" key="1">
    <citation type="submission" date="2020-04" db="EMBL/GenBank/DDBJ databases">
        <title>Draft genome sequence of Caldanaerobacter sunterraneus. strain 1523vc isolated from Griffin hot spring, Kamchatka, Russia.</title>
        <authorList>
            <person name="Toshchakov S.V."/>
            <person name="Podosokorskaya O.A."/>
            <person name="Kublanov I.V."/>
            <person name="Korzhenkov A."/>
            <person name="Patrushev M.V."/>
        </authorList>
    </citation>
    <scope>NUCLEOTIDE SEQUENCE [LARGE SCALE GENOMIC DNA]</scope>
    <source>
        <strain evidence="2 3">1523vc</strain>
    </source>
</reference>
<dbReference type="EMBL" id="JABEQB010000031">
    <property type="protein sequence ID" value="NNG67561.1"/>
    <property type="molecule type" value="Genomic_DNA"/>
</dbReference>
<evidence type="ECO:0000313" key="3">
    <source>
        <dbReference type="Proteomes" id="UP000529861"/>
    </source>
</evidence>
<dbReference type="PANTHER" id="PTHR35007">
    <property type="entry name" value="INTEGRAL MEMBRANE PROTEIN-RELATED"/>
    <property type="match status" value="1"/>
</dbReference>
<protein>
    <recommendedName>
        <fullName evidence="4">Type II secretion system protein GspF domain-containing protein</fullName>
    </recommendedName>
</protein>
<name>A0A7Y2LAS8_9THEO</name>
<accession>A0A7Y2LAS8</accession>